<dbReference type="NCBIfam" id="NF008907">
    <property type="entry name" value="PRK12270.1"/>
    <property type="match status" value="1"/>
</dbReference>
<keyword evidence="5" id="KW-0479">Metal-binding</keyword>
<dbReference type="Proteomes" id="UP000765003">
    <property type="component" value="Unassembled WGS sequence"/>
</dbReference>
<dbReference type="Pfam" id="PF02779">
    <property type="entry name" value="Transket_pyr"/>
    <property type="match status" value="1"/>
</dbReference>
<comment type="caution">
    <text evidence="13">The sequence shown here is derived from an EMBL/GenBank/DDBJ whole genome shotgun (WGS) entry which is preliminary data.</text>
</comment>
<feature type="domain" description="Transketolase-like pyrimidine-binding" evidence="12">
    <location>
        <begin position="865"/>
        <end position="1066"/>
    </location>
</feature>
<keyword evidence="9" id="KW-0511">Multifunctional enzyme</keyword>
<dbReference type="Gene3D" id="3.40.50.970">
    <property type="match status" value="1"/>
</dbReference>
<evidence type="ECO:0000256" key="10">
    <source>
        <dbReference type="ARBA" id="ARBA00051911"/>
    </source>
</evidence>
<comment type="cofactor">
    <cofactor evidence="1">
        <name>Mg(2+)</name>
        <dbReference type="ChEBI" id="CHEBI:18420"/>
    </cofactor>
</comment>
<comment type="cofactor">
    <cofactor evidence="2">
        <name>thiamine diphosphate</name>
        <dbReference type="ChEBI" id="CHEBI:58937"/>
    </cofactor>
</comment>
<dbReference type="InterPro" id="IPR029061">
    <property type="entry name" value="THDP-binding"/>
</dbReference>
<dbReference type="Gene3D" id="3.40.50.11610">
    <property type="entry name" value="Multifunctional 2-oxoglutarate metabolism enzyme, C-terminal domain"/>
    <property type="match status" value="1"/>
</dbReference>
<dbReference type="Pfam" id="PF16078">
    <property type="entry name" value="2-oxogl_dehyd_N"/>
    <property type="match status" value="1"/>
</dbReference>
<evidence type="ECO:0000256" key="9">
    <source>
        <dbReference type="ARBA" id="ARBA00023268"/>
    </source>
</evidence>
<keyword evidence="6" id="KW-0460">Magnesium</keyword>
<comment type="pathway">
    <text evidence="3">Carbohydrate metabolism; tricarboxylic acid cycle; succinyl-CoA from 2-oxoglutarate (dehydrogenase route): step 1/1.</text>
</comment>
<dbReference type="Gene3D" id="3.40.50.12470">
    <property type="match status" value="1"/>
</dbReference>
<keyword evidence="14" id="KW-1185">Reference proteome</keyword>
<dbReference type="InterPro" id="IPR001078">
    <property type="entry name" value="2-oxoacid_DH_actylTfrase"/>
</dbReference>
<evidence type="ECO:0000256" key="11">
    <source>
        <dbReference type="ARBA" id="ARBA00052761"/>
    </source>
</evidence>
<dbReference type="PANTHER" id="PTHR23152:SF4">
    <property type="entry name" value="2-OXOADIPATE DEHYDROGENASE COMPLEX COMPONENT E1"/>
    <property type="match status" value="1"/>
</dbReference>
<accession>A0ABS3AVC8</accession>
<reference evidence="13" key="1">
    <citation type="submission" date="2021-02" db="EMBL/GenBank/DDBJ databases">
        <title>Activity-based single-cell genomes from oceanic crustal fluid captures similar information to metagenomic and metatranscriptomic surveys with orders of magnitude less sampling.</title>
        <authorList>
            <person name="D'Angelo T.S."/>
            <person name="Orcutt B.N."/>
        </authorList>
    </citation>
    <scope>NUCLEOTIDE SEQUENCE [LARGE SCALE GENOMIC DNA]</scope>
    <source>
        <strain evidence="13">AH-315-E05</strain>
    </source>
</reference>
<organism evidence="13 14">
    <name type="scientific">Sulfobacillus acidophilus</name>
    <dbReference type="NCBI Taxonomy" id="53633"/>
    <lineage>
        <taxon>Bacteria</taxon>
        <taxon>Bacillati</taxon>
        <taxon>Bacillota</taxon>
        <taxon>Clostridia</taxon>
        <taxon>Eubacteriales</taxon>
        <taxon>Clostridiales Family XVII. Incertae Sedis</taxon>
        <taxon>Sulfobacillus</taxon>
    </lineage>
</organism>
<proteinExistence type="predicted"/>
<dbReference type="NCBIfam" id="TIGR00239">
    <property type="entry name" value="2oxo_dh_E1"/>
    <property type="match status" value="1"/>
</dbReference>
<dbReference type="EC" id="1.2.4.2" evidence="4"/>
<evidence type="ECO:0000256" key="5">
    <source>
        <dbReference type="ARBA" id="ARBA00022723"/>
    </source>
</evidence>
<keyword evidence="8" id="KW-0786">Thiamine pyrophosphate</keyword>
<dbReference type="SUPFAM" id="SSF52777">
    <property type="entry name" value="CoA-dependent acyltransferases"/>
    <property type="match status" value="1"/>
</dbReference>
<evidence type="ECO:0000256" key="2">
    <source>
        <dbReference type="ARBA" id="ARBA00001964"/>
    </source>
</evidence>
<name>A0ABS3AVC8_9FIRM</name>
<dbReference type="InterPro" id="IPR023213">
    <property type="entry name" value="CAT-like_dom_sf"/>
</dbReference>
<evidence type="ECO:0000313" key="13">
    <source>
        <dbReference type="EMBL" id="MBN4077321.1"/>
    </source>
</evidence>
<dbReference type="InterPro" id="IPR042179">
    <property type="entry name" value="KGD_C_sf"/>
</dbReference>
<gene>
    <name evidence="13" type="ORF">JYT19_00250</name>
</gene>
<evidence type="ECO:0000256" key="8">
    <source>
        <dbReference type="ARBA" id="ARBA00023052"/>
    </source>
</evidence>
<evidence type="ECO:0000256" key="7">
    <source>
        <dbReference type="ARBA" id="ARBA00023002"/>
    </source>
</evidence>
<evidence type="ECO:0000256" key="3">
    <source>
        <dbReference type="ARBA" id="ARBA00004813"/>
    </source>
</evidence>
<evidence type="ECO:0000256" key="6">
    <source>
        <dbReference type="ARBA" id="ARBA00022842"/>
    </source>
</evidence>
<dbReference type="SMART" id="SM00861">
    <property type="entry name" value="Transket_pyr"/>
    <property type="match status" value="1"/>
</dbReference>
<dbReference type="InterPro" id="IPR011603">
    <property type="entry name" value="2oxoglutarate_DH_E1"/>
</dbReference>
<comment type="catalytic activity">
    <reaction evidence="11">
        <text>N(6)-[(R)-dihydrolipoyl]-L-lysyl-[protein] + succinyl-CoA = N(6)-[(R)-S(8)-succinyldihydrolipoyl]-L-lysyl-[protein] + CoA</text>
        <dbReference type="Rhea" id="RHEA:15213"/>
        <dbReference type="Rhea" id="RHEA-COMP:10475"/>
        <dbReference type="Rhea" id="RHEA-COMP:20092"/>
        <dbReference type="ChEBI" id="CHEBI:57287"/>
        <dbReference type="ChEBI" id="CHEBI:57292"/>
        <dbReference type="ChEBI" id="CHEBI:83100"/>
        <dbReference type="ChEBI" id="CHEBI:83120"/>
        <dbReference type="EC" id="2.3.1.61"/>
    </reaction>
</comment>
<evidence type="ECO:0000313" key="14">
    <source>
        <dbReference type="Proteomes" id="UP000765003"/>
    </source>
</evidence>
<dbReference type="SUPFAM" id="SSF52518">
    <property type="entry name" value="Thiamin diphosphate-binding fold (THDP-binding)"/>
    <property type="match status" value="2"/>
</dbReference>
<evidence type="ECO:0000256" key="1">
    <source>
        <dbReference type="ARBA" id="ARBA00001946"/>
    </source>
</evidence>
<comment type="catalytic activity">
    <reaction evidence="10">
        <text>N(6)-[(R)-lipoyl]-L-lysyl-[protein] + 2-oxoglutarate + H(+) = N(6)-[(R)-S(8)-succinyldihydrolipoyl]-L-lysyl-[protein] + CO2</text>
        <dbReference type="Rhea" id="RHEA:12188"/>
        <dbReference type="Rhea" id="RHEA-COMP:10474"/>
        <dbReference type="Rhea" id="RHEA-COMP:20092"/>
        <dbReference type="ChEBI" id="CHEBI:15378"/>
        <dbReference type="ChEBI" id="CHEBI:16526"/>
        <dbReference type="ChEBI" id="CHEBI:16810"/>
        <dbReference type="ChEBI" id="CHEBI:83099"/>
        <dbReference type="ChEBI" id="CHEBI:83120"/>
        <dbReference type="EC" id="1.2.4.2"/>
    </reaction>
</comment>
<dbReference type="InterPro" id="IPR001017">
    <property type="entry name" value="DH_E1"/>
</dbReference>
<dbReference type="CDD" id="cd02016">
    <property type="entry name" value="TPP_E1_OGDC_like"/>
    <property type="match status" value="1"/>
</dbReference>
<dbReference type="Pfam" id="PF16870">
    <property type="entry name" value="OxoGdeHyase_C"/>
    <property type="match status" value="1"/>
</dbReference>
<sequence>MNKKLDLFGLNASYVETLRAQWQQDPLSVPQEWRSFFETQGNEGQPAVIKPEQILPKPATKEAKRTQKESKTSGIKDVPMFGIAKKIVENMEASLELPTATSTRNIPVKVLEENRSIINDYLEDDARSRCSYTHLIAYAIIQAIKANPSMNNAFEKRGNKAIKLERENINLGLAIDLPAKDGSRTLIVPCIKDCQKMDFWTFFNAYNNLIKKARANKLEPADFVGTTVTLTNPGGIGTVASNPRLMPGQGAIFATGSIGYPAQYEASAPETLQALGVGKVMTVTSTYDHRVIQGAESGRFLASLHKLLIGSEGFFAEVFKSLRIPHHPHELRADEAIVLGQHAGATQTERAMRVSQLIHAYRVLGHLLAHVDPLHLIPRKHPELDLQNYGLTIWDLDRKFDTLGSLKEKTASFRTILRRLRNTYCRRMGVEYMYINDVEQKAWLQKRVEQTADQFEVSEKKNILSKLMQSEGFEHFLHKRYVGHKRFSIEGAEATIPMLNELLNCAASHNVTDVMLGMAHRGRLNVLANVVGKPYGAIFAEFEDIDPKTFQGTGDVKYHLGAKGIHRFKGLSKDTGQLEEREIRIQLACNPSHLEAVAPEVEGQVRAQQDMAGDRKRGKIIPVILHGDAAFASQGVVYEALQLSNLQGYRTGGTIHIVLNNQIGYTTGPEKARTSLNCTDVARTILAPVFRVNGDDPESCMRAIRIAFEYRQIFKRDVIIDLVCYRRHGHNEGDEPSFTQPILYKAIQKHPSVASIYGDLLVRRGDISEDELAKIKAKYHETFEEALKAVRSKGRDAFSDEHVLFGQHEEDEESENPKTGVEIDILKRITEKVTYDPKVIEIHPRILKFVLGRRHAMVFDGKPKIDFGMAEILAYGSLLLEGIPVRVSGQDCGRGTFAHRHAVLYDTNDGRPYIPLNHLKKTRDEGEEEWHPGRFRIYDSPLSEEAVLGFEHGYSVSHPKSLVIWEAQFGDFFNGAQVQIDQFISSAEAKWGQKSRLTMFLPHGYDGQGPEHSSGRMERFLQQCAQNNMRVANCSTAAQMFHLLRRQAKQPKKPLIVFTHKSILRLEDAASPLNDFADESFKTVIPDAKKIISKAKRVVFCTGKLYWELDKHRRDNEEAFKHVALVRIEQLYPLPSAKITEVLNLCAAKKEVVWVQEEPRNMGAFSFIAPRLQKLGVKDLRYIGRAASASPATGSPNAHKKQQKGIIEAVFAKTDDSKDDIEFGP</sequence>
<protein>
    <recommendedName>
        <fullName evidence="4">oxoglutarate dehydrogenase (succinyl-transferring)</fullName>
        <ecNumber evidence="4">1.2.4.2</ecNumber>
    </recommendedName>
</protein>
<dbReference type="InterPro" id="IPR032106">
    <property type="entry name" value="2-oxogl_dehyd_N"/>
</dbReference>
<dbReference type="GO" id="GO:0008683">
    <property type="term" value="F:2-oxoglutarate decarboxylase activity"/>
    <property type="evidence" value="ECO:0007669"/>
    <property type="project" value="UniProtKB-EC"/>
</dbReference>
<dbReference type="InterPro" id="IPR031717">
    <property type="entry name" value="ODO-1/KGD_C"/>
</dbReference>
<dbReference type="Gene3D" id="1.10.287.1150">
    <property type="entry name" value="TPP helical domain"/>
    <property type="match status" value="1"/>
</dbReference>
<dbReference type="Pfam" id="PF00198">
    <property type="entry name" value="2-oxoacid_dh"/>
    <property type="match status" value="1"/>
</dbReference>
<dbReference type="PANTHER" id="PTHR23152">
    <property type="entry name" value="2-OXOGLUTARATE DEHYDROGENASE"/>
    <property type="match status" value="1"/>
</dbReference>
<dbReference type="Pfam" id="PF00676">
    <property type="entry name" value="E1_dh"/>
    <property type="match status" value="1"/>
</dbReference>
<dbReference type="PIRSF" id="PIRSF000157">
    <property type="entry name" value="Oxoglu_dh_E1"/>
    <property type="match status" value="1"/>
</dbReference>
<keyword evidence="7" id="KW-0560">Oxidoreductase</keyword>
<dbReference type="NCBIfam" id="NF006914">
    <property type="entry name" value="PRK09404.1"/>
    <property type="match status" value="1"/>
</dbReference>
<dbReference type="InterPro" id="IPR005475">
    <property type="entry name" value="Transketolase-like_Pyr-bd"/>
</dbReference>
<dbReference type="Gene3D" id="3.30.559.10">
    <property type="entry name" value="Chloramphenicol acetyltransferase-like domain"/>
    <property type="match status" value="1"/>
</dbReference>
<keyword evidence="13" id="KW-0456">Lyase</keyword>
<dbReference type="EMBL" id="JAFITA010000002">
    <property type="protein sequence ID" value="MBN4077321.1"/>
    <property type="molecule type" value="Genomic_DNA"/>
</dbReference>
<evidence type="ECO:0000256" key="4">
    <source>
        <dbReference type="ARBA" id="ARBA00012280"/>
    </source>
</evidence>
<evidence type="ECO:0000259" key="12">
    <source>
        <dbReference type="SMART" id="SM00861"/>
    </source>
</evidence>